<accession>A0A0J9Y081</accession>
<evidence type="ECO:0000256" key="5">
    <source>
        <dbReference type="ARBA" id="ARBA00023110"/>
    </source>
</evidence>
<evidence type="ECO:0000313" key="9">
    <source>
        <dbReference type="EMBL" id="CDP99502.1"/>
    </source>
</evidence>
<evidence type="ECO:0000256" key="7">
    <source>
        <dbReference type="ARBA" id="ARBA00044786"/>
    </source>
</evidence>
<organism evidence="9">
    <name type="scientific">Brugia malayi</name>
    <name type="common">Filarial nematode worm</name>
    <dbReference type="NCBI Taxonomy" id="6279"/>
    <lineage>
        <taxon>Eukaryota</taxon>
        <taxon>Metazoa</taxon>
        <taxon>Ecdysozoa</taxon>
        <taxon>Nematoda</taxon>
        <taxon>Chromadorea</taxon>
        <taxon>Rhabditida</taxon>
        <taxon>Spirurina</taxon>
        <taxon>Spiruromorpha</taxon>
        <taxon>Filarioidea</taxon>
        <taxon>Onchocercidae</taxon>
        <taxon>Brugia</taxon>
    </lineage>
</organism>
<comment type="subcellular location">
    <subcellularLocation>
        <location evidence="2">Cytoplasm</location>
    </subcellularLocation>
</comment>
<dbReference type="GO" id="GO:0019211">
    <property type="term" value="F:phosphatase activator activity"/>
    <property type="evidence" value="ECO:0007669"/>
    <property type="project" value="InterPro"/>
</dbReference>
<keyword evidence="4" id="KW-0963">Cytoplasm</keyword>
<reference evidence="9" key="2">
    <citation type="submission" date="2012-12" db="EMBL/GenBank/DDBJ databases">
        <authorList>
            <person name="Gao Y.W."/>
            <person name="Fan S.T."/>
            <person name="Sun H.T."/>
            <person name="Wang Z."/>
            <person name="Gao X.L."/>
            <person name="Li Y.G."/>
            <person name="Wang T.C."/>
            <person name="Zhang K."/>
            <person name="Xu W.W."/>
            <person name="Yu Z.J."/>
            <person name="Xia X.Z."/>
        </authorList>
    </citation>
    <scope>NUCLEOTIDE SEQUENCE</scope>
    <source>
        <strain evidence="9">FR3</strain>
    </source>
</reference>
<comment type="catalytic activity">
    <reaction evidence="1">
        <text>[protein]-peptidylproline (omega=180) = [protein]-peptidylproline (omega=0)</text>
        <dbReference type="Rhea" id="RHEA:16237"/>
        <dbReference type="Rhea" id="RHEA-COMP:10747"/>
        <dbReference type="Rhea" id="RHEA-COMP:10748"/>
        <dbReference type="ChEBI" id="CHEBI:83833"/>
        <dbReference type="ChEBI" id="CHEBI:83834"/>
        <dbReference type="EC" id="5.2.1.8"/>
    </reaction>
</comment>
<dbReference type="InterPro" id="IPR004327">
    <property type="entry name" value="Phstyr_phstse_ac"/>
</dbReference>
<evidence type="ECO:0000256" key="4">
    <source>
        <dbReference type="ARBA" id="ARBA00022490"/>
    </source>
</evidence>
<dbReference type="EMBL" id="LN857009">
    <property type="protein sequence ID" value="CDP99502.1"/>
    <property type="molecule type" value="Genomic_DNA"/>
</dbReference>
<name>A0A0J9Y081_BRUMA</name>
<sequence length="88" mass="10547">MYEAEVLKKFPVVQHFQFGSLFSIEPVKEMDDPNLIGTGNDDVIEYLADSLYHIVILLYRMYLHSKFYQSKDMKMKCPPYMVYIYFIF</sequence>
<dbReference type="SUPFAM" id="SSF140984">
    <property type="entry name" value="PTPA-like"/>
    <property type="match status" value="1"/>
</dbReference>
<evidence type="ECO:0000256" key="2">
    <source>
        <dbReference type="ARBA" id="ARBA00004496"/>
    </source>
</evidence>
<dbReference type="AlphaFoldDB" id="A0A0J9Y081"/>
<reference evidence="9" key="1">
    <citation type="journal article" date="2007" name="Science">
        <title>Draft genome of the filarial nematode parasite Brugia malayi.</title>
        <authorList>
            <person name="Ghedin E."/>
            <person name="Wang S."/>
            <person name="Spiro D."/>
            <person name="Caler E."/>
            <person name="Zhao Q."/>
            <person name="Crabtree J."/>
            <person name="Allen J.E."/>
            <person name="Delcher A.L."/>
            <person name="Guiliano D.B."/>
            <person name="Miranda-Saavedra D."/>
            <person name="Angiuoli S.V."/>
            <person name="Creasy T."/>
            <person name="Amedeo P."/>
            <person name="Haas B."/>
            <person name="El-Sayed N.M."/>
            <person name="Wortman J.R."/>
            <person name="Feldblyum T."/>
            <person name="Tallon L."/>
            <person name="Schatz M."/>
            <person name="Shumway M."/>
            <person name="Koo H."/>
            <person name="Salzberg S.L."/>
            <person name="Schobel S."/>
            <person name="Pertea M."/>
            <person name="Pop M."/>
            <person name="White O."/>
            <person name="Barton G.J."/>
            <person name="Carlow C.K."/>
            <person name="Crawford M.J."/>
            <person name="Daub J."/>
            <person name="Dimmic M.W."/>
            <person name="Estes C.F."/>
            <person name="Foster J.M."/>
            <person name="Ganatra M."/>
            <person name="Gregory W.F."/>
            <person name="Johnson N.M."/>
            <person name="Jin J."/>
            <person name="Komuniecki R."/>
            <person name="Korf I."/>
            <person name="Kumar S."/>
            <person name="Laney S."/>
            <person name="Li B.W."/>
            <person name="Li W."/>
            <person name="Lindblom T.H."/>
            <person name="Lustigman S."/>
            <person name="Ma D."/>
            <person name="Maina C.V."/>
            <person name="Martin D.M."/>
            <person name="McCarter J.P."/>
            <person name="McReynolds L."/>
            <person name="Mitreva M."/>
            <person name="Nutman T.B."/>
            <person name="Parkinson J."/>
            <person name="Peregrin-Alvarez J.M."/>
            <person name="Poole C."/>
            <person name="Ren Q."/>
            <person name="Saunders L."/>
            <person name="Sluder A.E."/>
            <person name="Smith K."/>
            <person name="Stanke M."/>
            <person name="Unnasch T.R."/>
            <person name="Ware J."/>
            <person name="Wei A.D."/>
            <person name="Weil G."/>
            <person name="Williams D.J."/>
            <person name="Zhang Y."/>
            <person name="Williams S.A."/>
            <person name="Fraser-Liggett C."/>
            <person name="Slatko B."/>
            <person name="Blaxter M.L."/>
            <person name="Scott A.L."/>
        </authorList>
    </citation>
    <scope>NUCLEOTIDE SEQUENCE</scope>
    <source>
        <strain evidence="9">FR3</strain>
    </source>
</reference>
<dbReference type="InterPro" id="IPR037218">
    <property type="entry name" value="PTPA_sf"/>
</dbReference>
<evidence type="ECO:0000256" key="3">
    <source>
        <dbReference type="ARBA" id="ARBA00013194"/>
    </source>
</evidence>
<dbReference type="GO" id="GO:0003755">
    <property type="term" value="F:peptidyl-prolyl cis-trans isomerase activity"/>
    <property type="evidence" value="ECO:0007669"/>
    <property type="project" value="UniProtKB-KW"/>
</dbReference>
<evidence type="ECO:0000256" key="6">
    <source>
        <dbReference type="ARBA" id="ARBA00023235"/>
    </source>
</evidence>
<evidence type="ECO:0000256" key="1">
    <source>
        <dbReference type="ARBA" id="ARBA00000971"/>
    </source>
</evidence>
<proteinExistence type="predicted"/>
<dbReference type="Pfam" id="PF03095">
    <property type="entry name" value="PTPA"/>
    <property type="match status" value="1"/>
</dbReference>
<keyword evidence="5" id="KW-0697">Rotamase</keyword>
<protein>
    <recommendedName>
        <fullName evidence="7">Serine/threonine-protein phosphatase 2A activator</fullName>
        <ecNumber evidence="3">5.2.1.8</ecNumber>
    </recommendedName>
    <alternativeName>
        <fullName evidence="8">Phosphotyrosyl phosphatase activator</fullName>
    </alternativeName>
</protein>
<dbReference type="GO" id="GO:0005737">
    <property type="term" value="C:cytoplasm"/>
    <property type="evidence" value="ECO:0007669"/>
    <property type="project" value="UniProtKB-SubCell"/>
</dbReference>
<keyword evidence="6" id="KW-0413">Isomerase</keyword>
<dbReference type="InterPro" id="IPR043170">
    <property type="entry name" value="PTPA_C_lid"/>
</dbReference>
<gene>
    <name evidence="9" type="primary">Bm7078</name>
    <name evidence="9" type="ORF">BM_Bm7078</name>
</gene>
<dbReference type="Gene3D" id="1.20.120.1150">
    <property type="match status" value="1"/>
</dbReference>
<evidence type="ECO:0000256" key="8">
    <source>
        <dbReference type="ARBA" id="ARBA00044820"/>
    </source>
</evidence>
<dbReference type="EC" id="5.2.1.8" evidence="3"/>